<keyword evidence="7" id="KW-1185">Reference proteome</keyword>
<dbReference type="InterPro" id="IPR036864">
    <property type="entry name" value="Zn2-C6_fun-type_DNA-bd_sf"/>
</dbReference>
<evidence type="ECO:0000256" key="4">
    <source>
        <dbReference type="SAM" id="MobiDB-lite"/>
    </source>
</evidence>
<feature type="compositionally biased region" description="Basic residues" evidence="4">
    <location>
        <begin position="129"/>
        <end position="149"/>
    </location>
</feature>
<dbReference type="EMBL" id="JAEUBG010001191">
    <property type="protein sequence ID" value="KAH3686799.1"/>
    <property type="molecule type" value="Genomic_DNA"/>
</dbReference>
<feature type="region of interest" description="Disordered" evidence="4">
    <location>
        <begin position="21"/>
        <end position="88"/>
    </location>
</feature>
<dbReference type="InterPro" id="IPR007219">
    <property type="entry name" value="XnlR_reg_dom"/>
</dbReference>
<evidence type="ECO:0000259" key="5">
    <source>
        <dbReference type="PROSITE" id="PS50048"/>
    </source>
</evidence>
<dbReference type="CDD" id="cd12148">
    <property type="entry name" value="fungal_TF_MHR"/>
    <property type="match status" value="1"/>
</dbReference>
<evidence type="ECO:0000313" key="6">
    <source>
        <dbReference type="EMBL" id="KAH3686799.1"/>
    </source>
</evidence>
<dbReference type="Pfam" id="PF00172">
    <property type="entry name" value="Zn_clus"/>
    <property type="match status" value="1"/>
</dbReference>
<dbReference type="InterPro" id="IPR001138">
    <property type="entry name" value="Zn2Cys6_DnaBD"/>
</dbReference>
<dbReference type="Gene3D" id="4.10.240.10">
    <property type="entry name" value="Zn(2)-C6 fungal-type DNA-binding domain"/>
    <property type="match status" value="1"/>
</dbReference>
<keyword evidence="1" id="KW-0479">Metal-binding</keyword>
<feature type="compositionally biased region" description="Polar residues" evidence="4">
    <location>
        <begin position="22"/>
        <end position="32"/>
    </location>
</feature>
<dbReference type="Pfam" id="PF04082">
    <property type="entry name" value="Fungal_trans"/>
    <property type="match status" value="1"/>
</dbReference>
<feature type="compositionally biased region" description="Polar residues" evidence="4">
    <location>
        <begin position="78"/>
        <end position="88"/>
    </location>
</feature>
<dbReference type="PANTHER" id="PTHR47431:SF1">
    <property type="entry name" value="ZN(II)2CYS6 TRANSCRIPTION FACTOR (EUROFUNG)"/>
    <property type="match status" value="1"/>
</dbReference>
<sequence>MNFDDTRKSDQHLAYNHALSEGSETASFTSRASAMAPLTQADTSSTRSSNIPDHILSASPSTSLDSSSNYNNSNSNNITVQTIDTSRPNAKHISRACLQCRHRHLKCDGKLPKCTRCEIANKDECSYVKSKRGGSRKKGVSTKTVKNKKNKNEQSADPSPRSFPCYTDDGSDPSCPNGHDRSTCSYLSDKTFNKLPCTDKQITIELTQDDVIKYDIFKVELNVDNVINSYYNNFHAAHPVLPPLADFHQFFNLLGSPRELLIVMNLIAEGYETTKYSTRIEEVFQIAVKLKNYINSNDQDIVTLQTLILLSLVCHISALHDLAYELRRTAIELVVKLGINNQDLNEVDQDINGNLNDTQEFEINMNYLTSSKRIRNLTMNDIKENSRRCFWELFFLDIIIGSSDAISLSKLTNMTCFIRFPSIPSRLDFDYETRAYTSKLVDDAVRLNNNSNSSNSSNEDQYFKLTASLYNWELKFSNPDLYKIPYLLNSQGDVNNGIQQGLIMLNYAKIFTHRPLSFLWKDNIPKNFKSIEKKLSTSDKNATGGGESKASLMNSRRIIETRKTIDAANLITKTLIDTNPLNILQRTPLNACSLAFACLVHLSAYIWSSQSNNSASQQQDLSIYEEYIKLELSGIYKITTHWYLSSKILNYLMDNIKRLLPDLYKKLSGFFKILDMKSQREAEELNKISQQMSYGSIIPPQMVEMDPSILTEFENFGYGKDDQETGCDWIDKNQIFLEFDGTEYDFNSFDLNLGSENGLSGFDDLVRSMSSSM</sequence>
<dbReference type="GO" id="GO:0003677">
    <property type="term" value="F:DNA binding"/>
    <property type="evidence" value="ECO:0007669"/>
    <property type="project" value="InterPro"/>
</dbReference>
<reference evidence="6" key="1">
    <citation type="journal article" date="2021" name="Open Biol.">
        <title>Shared evolutionary footprints suggest mitochondrial oxidative damage underlies multiple complex I losses in fungi.</title>
        <authorList>
            <person name="Schikora-Tamarit M.A."/>
            <person name="Marcet-Houben M."/>
            <person name="Nosek J."/>
            <person name="Gabaldon T."/>
        </authorList>
    </citation>
    <scope>NUCLEOTIDE SEQUENCE</scope>
    <source>
        <strain evidence="6">CBS2887</strain>
    </source>
</reference>
<evidence type="ECO:0000256" key="3">
    <source>
        <dbReference type="ARBA" id="ARBA00023242"/>
    </source>
</evidence>
<dbReference type="OrthoDB" id="2399539at2759"/>
<dbReference type="GO" id="GO:0006351">
    <property type="term" value="P:DNA-templated transcription"/>
    <property type="evidence" value="ECO:0007669"/>
    <property type="project" value="InterPro"/>
</dbReference>
<reference evidence="6" key="2">
    <citation type="submission" date="2021-01" db="EMBL/GenBank/DDBJ databases">
        <authorList>
            <person name="Schikora-Tamarit M.A."/>
        </authorList>
    </citation>
    <scope>NUCLEOTIDE SEQUENCE</scope>
    <source>
        <strain evidence="6">CBS2887</strain>
    </source>
</reference>
<dbReference type="AlphaFoldDB" id="A0A9P8QCA7"/>
<feature type="region of interest" description="Disordered" evidence="4">
    <location>
        <begin position="128"/>
        <end position="163"/>
    </location>
</feature>
<accession>A0A9P8QCA7</accession>
<dbReference type="Proteomes" id="UP000774326">
    <property type="component" value="Unassembled WGS sequence"/>
</dbReference>
<protein>
    <recommendedName>
        <fullName evidence="5">Zn(2)-C6 fungal-type domain-containing protein</fullName>
    </recommendedName>
</protein>
<evidence type="ECO:0000313" key="7">
    <source>
        <dbReference type="Proteomes" id="UP000774326"/>
    </source>
</evidence>
<comment type="caution">
    <text evidence="6">The sequence shown here is derived from an EMBL/GenBank/DDBJ whole genome shotgun (WGS) entry which is preliminary data.</text>
</comment>
<dbReference type="SMART" id="SM00066">
    <property type="entry name" value="GAL4"/>
    <property type="match status" value="1"/>
</dbReference>
<dbReference type="GO" id="GO:0008270">
    <property type="term" value="F:zinc ion binding"/>
    <property type="evidence" value="ECO:0007669"/>
    <property type="project" value="InterPro"/>
</dbReference>
<name>A0A9P8QCA7_WICPI</name>
<gene>
    <name evidence="6" type="ORF">WICPIJ_002221</name>
</gene>
<dbReference type="CDD" id="cd00067">
    <property type="entry name" value="GAL4"/>
    <property type="match status" value="1"/>
</dbReference>
<feature type="domain" description="Zn(2)-C6 fungal-type" evidence="5">
    <location>
        <begin position="96"/>
        <end position="127"/>
    </location>
</feature>
<keyword evidence="3" id="KW-0539">Nucleus</keyword>
<feature type="compositionally biased region" description="Low complexity" evidence="4">
    <location>
        <begin position="57"/>
        <end position="77"/>
    </location>
</feature>
<dbReference type="PROSITE" id="PS00463">
    <property type="entry name" value="ZN2_CY6_FUNGAL_1"/>
    <property type="match status" value="1"/>
</dbReference>
<dbReference type="GO" id="GO:0000981">
    <property type="term" value="F:DNA-binding transcription factor activity, RNA polymerase II-specific"/>
    <property type="evidence" value="ECO:0007669"/>
    <property type="project" value="InterPro"/>
</dbReference>
<evidence type="ECO:0000256" key="2">
    <source>
        <dbReference type="ARBA" id="ARBA00022833"/>
    </source>
</evidence>
<proteinExistence type="predicted"/>
<dbReference type="PROSITE" id="PS50048">
    <property type="entry name" value="ZN2_CY6_FUNGAL_2"/>
    <property type="match status" value="1"/>
</dbReference>
<organism evidence="6 7">
    <name type="scientific">Wickerhamomyces pijperi</name>
    <name type="common">Yeast</name>
    <name type="synonym">Pichia pijperi</name>
    <dbReference type="NCBI Taxonomy" id="599730"/>
    <lineage>
        <taxon>Eukaryota</taxon>
        <taxon>Fungi</taxon>
        <taxon>Dikarya</taxon>
        <taxon>Ascomycota</taxon>
        <taxon>Saccharomycotina</taxon>
        <taxon>Saccharomycetes</taxon>
        <taxon>Phaffomycetales</taxon>
        <taxon>Wickerhamomycetaceae</taxon>
        <taxon>Wickerhamomyces</taxon>
    </lineage>
</organism>
<feature type="compositionally biased region" description="Polar residues" evidence="4">
    <location>
        <begin position="40"/>
        <end position="51"/>
    </location>
</feature>
<dbReference type="SUPFAM" id="SSF57701">
    <property type="entry name" value="Zn2/Cys6 DNA-binding domain"/>
    <property type="match status" value="1"/>
</dbReference>
<keyword evidence="2" id="KW-0862">Zinc</keyword>
<evidence type="ECO:0000256" key="1">
    <source>
        <dbReference type="ARBA" id="ARBA00022723"/>
    </source>
</evidence>
<dbReference type="PANTHER" id="PTHR47431">
    <property type="entry name" value="ZN(II)2CYS6 TRANSCRIPTION FACTOR (EUROFUNG)-RELATED"/>
    <property type="match status" value="1"/>
</dbReference>